<reference evidence="1" key="1">
    <citation type="journal article" date="2015" name="Nature">
        <title>Complex archaea that bridge the gap between prokaryotes and eukaryotes.</title>
        <authorList>
            <person name="Spang A."/>
            <person name="Saw J.H."/>
            <person name="Jorgensen S.L."/>
            <person name="Zaremba-Niedzwiedzka K."/>
            <person name="Martijn J."/>
            <person name="Lind A.E."/>
            <person name="van Eijk R."/>
            <person name="Schleper C."/>
            <person name="Guy L."/>
            <person name="Ettema T.J."/>
        </authorList>
    </citation>
    <scope>NUCLEOTIDE SEQUENCE</scope>
</reference>
<dbReference type="EMBL" id="LAZR01026412">
    <property type="protein sequence ID" value="KKL68826.1"/>
    <property type="molecule type" value="Genomic_DNA"/>
</dbReference>
<name>A0A0F9ERF2_9ZZZZ</name>
<sequence length="71" mass="8321">PKLDRRKKKRLTIDQINLMGDEQLREHLAKIREPEDKRTTFMSLNNANIGLNIGLNIERNRGCFASKWSAR</sequence>
<accession>A0A0F9ERF2</accession>
<protein>
    <submittedName>
        <fullName evidence="1">Uncharacterized protein</fullName>
    </submittedName>
</protein>
<organism evidence="1">
    <name type="scientific">marine sediment metagenome</name>
    <dbReference type="NCBI Taxonomy" id="412755"/>
    <lineage>
        <taxon>unclassified sequences</taxon>
        <taxon>metagenomes</taxon>
        <taxon>ecological metagenomes</taxon>
    </lineage>
</organism>
<proteinExistence type="predicted"/>
<dbReference type="AlphaFoldDB" id="A0A0F9ERF2"/>
<gene>
    <name evidence="1" type="ORF">LCGC14_2121120</name>
</gene>
<feature type="non-terminal residue" evidence="1">
    <location>
        <position position="1"/>
    </location>
</feature>
<comment type="caution">
    <text evidence="1">The sequence shown here is derived from an EMBL/GenBank/DDBJ whole genome shotgun (WGS) entry which is preliminary data.</text>
</comment>
<evidence type="ECO:0000313" key="1">
    <source>
        <dbReference type="EMBL" id="KKL68826.1"/>
    </source>
</evidence>